<dbReference type="EC" id="2.4.2.42" evidence="11"/>
<keyword evidence="15" id="KW-1185">Reference proteome</keyword>
<proteinExistence type="inferred from homology"/>
<keyword evidence="5 13" id="KW-0812">Transmembrane</keyword>
<evidence type="ECO:0000256" key="4">
    <source>
        <dbReference type="ARBA" id="ARBA00022679"/>
    </source>
</evidence>
<organism evidence="14 15">
    <name type="scientific">Cimex lectularius</name>
    <name type="common">Bed bug</name>
    <name type="synonym">Acanthia lectularia</name>
    <dbReference type="NCBI Taxonomy" id="79782"/>
    <lineage>
        <taxon>Eukaryota</taxon>
        <taxon>Metazoa</taxon>
        <taxon>Ecdysozoa</taxon>
        <taxon>Arthropoda</taxon>
        <taxon>Hexapoda</taxon>
        <taxon>Insecta</taxon>
        <taxon>Pterygota</taxon>
        <taxon>Neoptera</taxon>
        <taxon>Paraneoptera</taxon>
        <taxon>Hemiptera</taxon>
        <taxon>Heteroptera</taxon>
        <taxon>Panheteroptera</taxon>
        <taxon>Cimicomorpha</taxon>
        <taxon>Cimicidae</taxon>
        <taxon>Cimex</taxon>
    </lineage>
</organism>
<dbReference type="GeneID" id="106673605"/>
<evidence type="ECO:0000256" key="13">
    <source>
        <dbReference type="SAM" id="Phobius"/>
    </source>
</evidence>
<evidence type="ECO:0000256" key="5">
    <source>
        <dbReference type="ARBA" id="ARBA00022692"/>
    </source>
</evidence>
<sequence>MSTDGMKLVYRVALFAFALVVCYTLMMTGGLNDLVSTGVYREIRLEQMTDRLTPSSKHEKSVVLTVVVCGDRVQETLVMLKSAIIFSQDSLKKIIVITETGLFSRFHEKLSEWKEIANASFTFETRVISFPKNESEKWRTLFKPCAAQRLFLPNLLTDTDSILYVDTDVLFLSPLENVWAHFQSMNSTQFSALAPEHEDPHTGWYNRFAKHPFYGKLGVNSGVMLMNLTRMRAFNWNQYLLPILKQYKYMITWGDQDIINIIFHFHPERLYIYDCTYNYRSDHCMYMSVCKSAEREGVRVLHGSRGTFHSSKQPAFQAVFRAFQEFQLGSDPYQHLLLPMEAYLKQSTKSNCDKVSSIFLKQIKEFVGDRDYIS</sequence>
<dbReference type="PANTHER" id="PTHR46012:SF2">
    <property type="entry name" value="IP22168P"/>
    <property type="match status" value="1"/>
</dbReference>
<reference evidence="14" key="1">
    <citation type="submission" date="2022-01" db="UniProtKB">
        <authorList>
            <consortium name="EnsemblMetazoa"/>
        </authorList>
    </citation>
    <scope>IDENTIFICATION</scope>
</reference>
<evidence type="ECO:0000256" key="2">
    <source>
        <dbReference type="ARBA" id="ARBA00006351"/>
    </source>
</evidence>
<evidence type="ECO:0000256" key="11">
    <source>
        <dbReference type="ARBA" id="ARBA00038854"/>
    </source>
</evidence>
<feature type="transmembrane region" description="Helical" evidence="13">
    <location>
        <begin position="12"/>
        <end position="31"/>
    </location>
</feature>
<keyword evidence="3" id="KW-0328">Glycosyltransferase</keyword>
<keyword evidence="6" id="KW-0735">Signal-anchor</keyword>
<dbReference type="GO" id="GO:0016020">
    <property type="term" value="C:membrane"/>
    <property type="evidence" value="ECO:0007669"/>
    <property type="project" value="UniProtKB-SubCell"/>
</dbReference>
<comment type="similarity">
    <text evidence="2">Belongs to the glycosyltransferase 8 family.</text>
</comment>
<dbReference type="KEGG" id="clec:106673605"/>
<evidence type="ECO:0000313" key="15">
    <source>
        <dbReference type="Proteomes" id="UP000494040"/>
    </source>
</evidence>
<dbReference type="Pfam" id="PF01501">
    <property type="entry name" value="Glyco_transf_8"/>
    <property type="match status" value="1"/>
</dbReference>
<dbReference type="OrthoDB" id="6238971at2759"/>
<keyword evidence="7 13" id="KW-1133">Transmembrane helix</keyword>
<evidence type="ECO:0000256" key="1">
    <source>
        <dbReference type="ARBA" id="ARBA00004606"/>
    </source>
</evidence>
<evidence type="ECO:0000256" key="7">
    <source>
        <dbReference type="ARBA" id="ARBA00022989"/>
    </source>
</evidence>
<protein>
    <recommendedName>
        <fullName evidence="11">UDP-D-xylose:beta-D-glucoside alpha-1,3-D-xylosyltransferase</fullName>
        <ecNumber evidence="11">2.4.2.42</ecNumber>
    </recommendedName>
</protein>
<dbReference type="RefSeq" id="XP_014261254.1">
    <property type="nucleotide sequence ID" value="XM_014405768.2"/>
</dbReference>
<dbReference type="AlphaFoldDB" id="A0A8I6THM9"/>
<dbReference type="SUPFAM" id="SSF53448">
    <property type="entry name" value="Nucleotide-diphospho-sugar transferases"/>
    <property type="match status" value="1"/>
</dbReference>
<dbReference type="GO" id="GO:0140563">
    <property type="term" value="F:UDP-D-xylose:beta-D-glucoside alpha-1,3-D-xylosyltransferase activity"/>
    <property type="evidence" value="ECO:0007669"/>
    <property type="project" value="UniProtKB-EC"/>
</dbReference>
<name>A0A8I6THM9_CIMLE</name>
<keyword evidence="8 13" id="KW-0472">Membrane</keyword>
<keyword evidence="4" id="KW-0808">Transferase</keyword>
<evidence type="ECO:0000256" key="12">
    <source>
        <dbReference type="ARBA" id="ARBA00049181"/>
    </source>
</evidence>
<dbReference type="InterPro" id="IPR002495">
    <property type="entry name" value="Glyco_trans_8"/>
</dbReference>
<dbReference type="GO" id="GO:0016266">
    <property type="term" value="P:protein O-linked glycosylation via N-acetyl-galactosamine"/>
    <property type="evidence" value="ECO:0007669"/>
    <property type="project" value="TreeGrafter"/>
</dbReference>
<dbReference type="InterPro" id="IPR051993">
    <property type="entry name" value="Glycosyltransferase_8"/>
</dbReference>
<dbReference type="InterPro" id="IPR029044">
    <property type="entry name" value="Nucleotide-diphossugar_trans"/>
</dbReference>
<accession>A0A8I6THM9</accession>
<keyword evidence="9" id="KW-0325">Glycoprotein</keyword>
<evidence type="ECO:0000313" key="14">
    <source>
        <dbReference type="EnsemblMetazoa" id="XP_014261254.1"/>
    </source>
</evidence>
<dbReference type="PANTHER" id="PTHR46012">
    <property type="entry name" value="IP22168P"/>
    <property type="match status" value="1"/>
</dbReference>
<evidence type="ECO:0000256" key="9">
    <source>
        <dbReference type="ARBA" id="ARBA00023180"/>
    </source>
</evidence>
<evidence type="ECO:0000256" key="8">
    <source>
        <dbReference type="ARBA" id="ARBA00023136"/>
    </source>
</evidence>
<evidence type="ECO:0000256" key="3">
    <source>
        <dbReference type="ARBA" id="ARBA00022676"/>
    </source>
</evidence>
<comment type="function">
    <text evidence="10">Glycosyltransferase which elongates the O-linked glucose attached to EGF-like repeats in the extracellular domain of Notch proteins by catalyzing the addition of xylose.</text>
</comment>
<dbReference type="Gene3D" id="3.90.550.10">
    <property type="entry name" value="Spore Coat Polysaccharide Biosynthesis Protein SpsA, Chain A"/>
    <property type="match status" value="1"/>
</dbReference>
<evidence type="ECO:0000256" key="10">
    <source>
        <dbReference type="ARBA" id="ARBA00037301"/>
    </source>
</evidence>
<dbReference type="Proteomes" id="UP000494040">
    <property type="component" value="Unassembled WGS sequence"/>
</dbReference>
<comment type="catalytic activity">
    <reaction evidence="12">
        <text>3-O-(beta-D-glucosyl)-L-seryl-[EGF-like domain protein] + UDP-alpha-D-xylose = 3-O-[alpha-D-xylosyl-(1-&gt;3)-beta-D-glucosyl]-L-seryl-[EGF-like domain protein] + UDP + H(+)</text>
        <dbReference type="Rhea" id="RHEA:56064"/>
        <dbReference type="Rhea" id="RHEA-COMP:14610"/>
        <dbReference type="Rhea" id="RHEA-COMP:14611"/>
        <dbReference type="ChEBI" id="CHEBI:15378"/>
        <dbReference type="ChEBI" id="CHEBI:57632"/>
        <dbReference type="ChEBI" id="CHEBI:58223"/>
        <dbReference type="ChEBI" id="CHEBI:140575"/>
        <dbReference type="ChEBI" id="CHEBI:140576"/>
        <dbReference type="EC" id="2.4.2.42"/>
    </reaction>
</comment>
<dbReference type="EnsemblMetazoa" id="XM_014405768.2">
    <property type="protein sequence ID" value="XP_014261254.1"/>
    <property type="gene ID" value="LOC106673605"/>
</dbReference>
<dbReference type="OMA" id="ESENIGW"/>
<comment type="subcellular location">
    <subcellularLocation>
        <location evidence="1">Membrane</location>
        <topology evidence="1">Single-pass type II membrane protein</topology>
    </subcellularLocation>
</comment>
<dbReference type="CTD" id="43008"/>
<evidence type="ECO:0000256" key="6">
    <source>
        <dbReference type="ARBA" id="ARBA00022968"/>
    </source>
</evidence>